<dbReference type="GO" id="GO:0005737">
    <property type="term" value="C:cytoplasm"/>
    <property type="evidence" value="ECO:0007669"/>
    <property type="project" value="TreeGrafter"/>
</dbReference>
<gene>
    <name evidence="4" type="ORF">A2610_00140</name>
</gene>
<dbReference type="InterPro" id="IPR013783">
    <property type="entry name" value="Ig-like_fold"/>
</dbReference>
<keyword evidence="1" id="KW-0344">Guanine-nucleotide releasing factor</keyword>
<dbReference type="InterPro" id="IPR015914">
    <property type="entry name" value="PAPs_N"/>
</dbReference>
<dbReference type="Gene3D" id="2.60.40.380">
    <property type="entry name" value="Purple acid phosphatase-like, N-terminal"/>
    <property type="match status" value="4"/>
</dbReference>
<dbReference type="Pfam" id="PF00415">
    <property type="entry name" value="RCC1"/>
    <property type="match status" value="1"/>
</dbReference>
<dbReference type="SUPFAM" id="SSF50985">
    <property type="entry name" value="RCC1/BLIP-II"/>
    <property type="match status" value="2"/>
</dbReference>
<dbReference type="PROSITE" id="PS00626">
    <property type="entry name" value="RCC1_2"/>
    <property type="match status" value="4"/>
</dbReference>
<feature type="domain" description="Fibronectin type-III" evidence="3">
    <location>
        <begin position="1501"/>
        <end position="1605"/>
    </location>
</feature>
<proteinExistence type="predicted"/>
<dbReference type="Gene3D" id="2.130.10.30">
    <property type="entry name" value="Regulator of chromosome condensation 1/beta-lactamase-inhibitor protein II"/>
    <property type="match status" value="2"/>
</dbReference>
<dbReference type="InterPro" id="IPR008963">
    <property type="entry name" value="Purple_acid_Pase-like_N"/>
</dbReference>
<sequence length="2171" mass="227189">MKKNWIPASAGMTQGGGRKKKNVTMSDIVTLMKRGFVFSMVLMMVLSNVFMANAATYTFTQTNWSGGVTANNAVHDTGNNQAQQSWQQFSTSTASLAVVNSGADVQIGTAASSTTQSDEGSTVTGFALAGASNSQTSVSGSGTGANVQLATVPGQFGSGVDGAVTISTSKNINTDTIASGRTCADGISYNIVALTANTATLSGTPPAGCFAAGDKVMILNEQGYGTNVTNVGNYEFLDVQSISGNVITFTESKTKYYGNAEGNDFDYTDWQQVSAGNSHTSAVKTDGTLWAWGNNSYGQLGLGNTTSQTSPVQVGTGTNWQQVSAGTYHTMAVTTDGTLWAWGYNSNGQLGLGDTTQRTSPTQVGTGTNWASVSASVYHSGGGGYHTLAVKTDGTLWAWGNNSYGQLGLGDTTQRTSPTQVGTGTNWASVSAGGFHALAVKTDGTLWAWGNNGYGRLGDGTTTQRTSPVQIGTDTTWQSVSTGDIHTLAVKTDGTLWAWGHNGFGQLGLGDTTQRTSPVQIGTDTTWQSVSAGSSHTMAVKTGGTLWAWGYNGLGQLGLGDTTQRTSPVQVGTDTDWQQVSSGGGHNMAVKAGVVLGTGRNDAFQLGITYNLNRLVFTQSAHQKIVLQRIPQYTSVDITATGTITASPWNGERGGVLAFYASGNVNVQLGGSINVVGKGYRSGNGSNYDIYEGLYDYGYAGESYNDTFGEGYGGGDGYCSEVGGCADGPGGGVHTGVYGGAALSKIFMGAGGGEGGGSLGAGGGIVYISSDSLSLSGSISVNGGGGDANGGGAGGSAYLIGGSLTVGTNVLTSTGGTSTSPNANGGIGRIKLSSSSISGTTNPAAETSALPTIYYTSGAYISGAMDLGNVGGYTTLNYSASTTAQTVVTIDVRAGNTATPDGTWTAWTTGVSSGGDISALGANRYFQYRANLATSDNTQTPALHDVSVGYSIYATDQTLTSSKYDTSSADNAMGSIAWDEDASLPAGTTVTVSLRTAATEVALTDATWYAFTNASDDCAKVDTTVTCPSAALASASASLADNIDDQWYQYKVSVTSTGVNTPTIPEVRVQYVVNAPPELSAVTATQIATSSDANWGKIQINYSVRDIDSETGSITPGYVTPLFEYNIGGGWVAIDEANLSANALDNKIVTQIGYTAYSATWDVQTAIPAQYFASAQVRVTVDDNEPANNTAQATAAEFVLDTTAPTVSGTINGTSNELTYSVSDDQNVSYRLSNNSDGSYDSVNAASGSWVAAGAPSASATTTWELAGAPSNQIAYLEGRDVYGNTASTTIIGPSAPTYFDLKDASNVLIDNYQIFLSWKVYTATTSASFNRYELYRSTDGYTYGLRSTITDSATNYYTNTGLASSTTYYYKLLAVDSDGDVSPYSTVLSHQPSGQGGTDSTSPTISLVTATDTQSTYAKITFTTNELAFGTVEYHAEGGSPYALSETKDTIATAHTIVLTDLTPNTTYTYRVQATDIAGNETTDESLGAGYTFTTRGGPIITDVTAILADDRNATVAWNTNVDSNSTLVYAENAVTLTNGVGTTAVQDTSFAGGAGPLYQHRITLTSLTPRTTYYYYVQSTDIDGNTGVDKNGLNYYTFTTSYDTKAPTVSNITTPVITETAVVVLWKTDELSDSQVSYGTESGTYTETTTLDTNMSIVHAVTLTGLTAGTDYYYVVKSNDPAGNATTSPEQSVTSADAQEILIVTIGGGGAGKTDNPPPDVKDTAPAAISNIKIVNTTAFGATLSFETNEPTVIGLRYGQTTAYDRAEASIDWKLSHEIKLSGLRLGTDYHFQIKAIDKGGNEAFSDDTTFTTKFIAEASESARTIENIQQYEQEIEDSLASILPSILPPFVEDARVTDITESAATINWRTNINSYATVSYATEEEYLAATTTRTVYTGEVSDISAKTREHSLILIGLKPNTTYHFKAKSFSVPQVVGEGRDMTFITKAPAVQASVIDVKTSSFRAAWTTDVAASSIVEYKNLTTGVIERIINEPLVTYHDILVDNLRPGTRYEVKVLGYSASGNLLSSGTAMNVLTSTDIAAPKIGNFKVDGALVPGRTDRIQTIVSWTTDEPGTGIVEYQEGAGSVADGFANKVTITDSYVTNHVVILANLKPGTIYQFKITSADQAGNTASFGPRTIITPQKGESIFDVIFKNFEDTFKFLRGAGQ</sequence>
<dbReference type="GO" id="GO:0046872">
    <property type="term" value="F:metal ion binding"/>
    <property type="evidence" value="ECO:0007669"/>
    <property type="project" value="InterPro"/>
</dbReference>
<dbReference type="Proteomes" id="UP000179057">
    <property type="component" value="Unassembled WGS sequence"/>
</dbReference>
<protein>
    <recommendedName>
        <fullName evidence="3">Fibronectin type-III domain-containing protein</fullName>
    </recommendedName>
</protein>
<keyword evidence="2" id="KW-0677">Repeat</keyword>
<evidence type="ECO:0000313" key="5">
    <source>
        <dbReference type="Proteomes" id="UP000179057"/>
    </source>
</evidence>
<dbReference type="EMBL" id="MGIV01000023">
    <property type="protein sequence ID" value="OGM93646.1"/>
    <property type="molecule type" value="Genomic_DNA"/>
</dbReference>
<dbReference type="Pfam" id="PF16656">
    <property type="entry name" value="Pur_ac_phosph_N"/>
    <property type="match status" value="3"/>
</dbReference>
<feature type="domain" description="Fibronectin type-III" evidence="3">
    <location>
        <begin position="1730"/>
        <end position="1818"/>
    </location>
</feature>
<evidence type="ECO:0000256" key="2">
    <source>
        <dbReference type="ARBA" id="ARBA00022737"/>
    </source>
</evidence>
<dbReference type="Gene3D" id="2.60.40.10">
    <property type="entry name" value="Immunoglobulins"/>
    <property type="match status" value="3"/>
</dbReference>
<accession>A0A1F8DYR1</accession>
<dbReference type="PROSITE" id="PS50012">
    <property type="entry name" value="RCC1_3"/>
    <property type="match status" value="6"/>
</dbReference>
<evidence type="ECO:0000256" key="1">
    <source>
        <dbReference type="ARBA" id="ARBA00022658"/>
    </source>
</evidence>
<comment type="caution">
    <text evidence="4">The sequence shown here is derived from an EMBL/GenBank/DDBJ whole genome shotgun (WGS) entry which is preliminary data.</text>
</comment>
<dbReference type="SMART" id="SM00060">
    <property type="entry name" value="FN3"/>
    <property type="match status" value="8"/>
</dbReference>
<dbReference type="PANTHER" id="PTHR45982:SF1">
    <property type="entry name" value="REGULATOR OF CHROMOSOME CONDENSATION"/>
    <property type="match status" value="1"/>
</dbReference>
<feature type="domain" description="Fibronectin type-III" evidence="3">
    <location>
        <begin position="1610"/>
        <end position="1700"/>
    </location>
</feature>
<feature type="domain" description="Fibronectin type-III" evidence="3">
    <location>
        <begin position="1405"/>
        <end position="1499"/>
    </location>
</feature>
<feature type="domain" description="Fibronectin type-III" evidence="3">
    <location>
        <begin position="1293"/>
        <end position="1397"/>
    </location>
</feature>
<feature type="domain" description="Fibronectin type-III" evidence="3">
    <location>
        <begin position="1952"/>
        <end position="2044"/>
    </location>
</feature>
<name>A0A1F8DYR1_9BACT</name>
<dbReference type="InterPro" id="IPR009091">
    <property type="entry name" value="RCC1/BLIP-II"/>
</dbReference>
<dbReference type="SUPFAM" id="SSF49363">
    <property type="entry name" value="Purple acid phosphatase, N-terminal domain"/>
    <property type="match status" value="2"/>
</dbReference>
<dbReference type="GO" id="GO:0005085">
    <property type="term" value="F:guanyl-nucleotide exchange factor activity"/>
    <property type="evidence" value="ECO:0007669"/>
    <property type="project" value="TreeGrafter"/>
</dbReference>
<evidence type="ECO:0000313" key="4">
    <source>
        <dbReference type="EMBL" id="OGM93646.1"/>
    </source>
</evidence>
<dbReference type="InterPro" id="IPR051553">
    <property type="entry name" value="Ran_GTPase-activating"/>
</dbReference>
<dbReference type="GO" id="GO:0003993">
    <property type="term" value="F:acid phosphatase activity"/>
    <property type="evidence" value="ECO:0007669"/>
    <property type="project" value="InterPro"/>
</dbReference>
<dbReference type="SUPFAM" id="SSF49265">
    <property type="entry name" value="Fibronectin type III"/>
    <property type="match status" value="3"/>
</dbReference>
<dbReference type="Pfam" id="PF25390">
    <property type="entry name" value="WD40_RLD"/>
    <property type="match status" value="1"/>
</dbReference>
<reference evidence="4 5" key="1">
    <citation type="journal article" date="2016" name="Nat. Commun.">
        <title>Thousands of microbial genomes shed light on interconnected biogeochemical processes in an aquifer system.</title>
        <authorList>
            <person name="Anantharaman K."/>
            <person name="Brown C.T."/>
            <person name="Hug L.A."/>
            <person name="Sharon I."/>
            <person name="Castelle C.J."/>
            <person name="Probst A.J."/>
            <person name="Thomas B.C."/>
            <person name="Singh A."/>
            <person name="Wilkins M.J."/>
            <person name="Karaoz U."/>
            <person name="Brodie E.L."/>
            <person name="Williams K.H."/>
            <person name="Hubbard S.S."/>
            <person name="Banfield J.F."/>
        </authorList>
    </citation>
    <scope>NUCLEOTIDE SEQUENCE [LARGE SCALE GENOMIC DNA]</scope>
</reference>
<dbReference type="CDD" id="cd00063">
    <property type="entry name" value="FN3"/>
    <property type="match status" value="2"/>
</dbReference>
<organism evidence="4 5">
    <name type="scientific">Candidatus Wolfebacteria bacterium RIFOXYD1_FULL_48_65</name>
    <dbReference type="NCBI Taxonomy" id="1802561"/>
    <lineage>
        <taxon>Bacteria</taxon>
        <taxon>Candidatus Wolfeibacteriota</taxon>
    </lineage>
</organism>
<dbReference type="PANTHER" id="PTHR45982">
    <property type="entry name" value="REGULATOR OF CHROMOSOME CONDENSATION"/>
    <property type="match status" value="1"/>
</dbReference>
<dbReference type="InterPro" id="IPR000408">
    <property type="entry name" value="Reg_chr_condens"/>
</dbReference>
<dbReference type="InterPro" id="IPR003961">
    <property type="entry name" value="FN3_dom"/>
</dbReference>
<dbReference type="InterPro" id="IPR058923">
    <property type="entry name" value="RCC1-like_dom"/>
</dbReference>
<dbReference type="PROSITE" id="PS50853">
    <property type="entry name" value="FN3"/>
    <property type="match status" value="6"/>
</dbReference>
<dbReference type="PRINTS" id="PR00633">
    <property type="entry name" value="RCCNDNSATION"/>
</dbReference>
<evidence type="ECO:0000259" key="3">
    <source>
        <dbReference type="PROSITE" id="PS50853"/>
    </source>
</evidence>
<dbReference type="InterPro" id="IPR036116">
    <property type="entry name" value="FN3_sf"/>
</dbReference>